<dbReference type="PROSITE" id="PS51168">
    <property type="entry name" value="CHORISMATE_MUT_2"/>
    <property type="match status" value="1"/>
</dbReference>
<dbReference type="InterPro" id="IPR051331">
    <property type="entry name" value="Chorismate_mutase-related"/>
</dbReference>
<dbReference type="PANTHER" id="PTHR38041">
    <property type="entry name" value="CHORISMATE MUTASE"/>
    <property type="match status" value="1"/>
</dbReference>
<name>A0A1N6SBJ2_9RHOB</name>
<evidence type="ECO:0000256" key="1">
    <source>
        <dbReference type="ARBA" id="ARBA00012404"/>
    </source>
</evidence>
<dbReference type="Gene3D" id="1.20.59.10">
    <property type="entry name" value="Chorismate mutase"/>
    <property type="match status" value="1"/>
</dbReference>
<dbReference type="EMBL" id="FTMK01000007">
    <property type="protein sequence ID" value="SIQ38322.1"/>
    <property type="molecule type" value="Genomic_DNA"/>
</dbReference>
<evidence type="ECO:0000256" key="3">
    <source>
        <dbReference type="SAM" id="Coils"/>
    </source>
</evidence>
<evidence type="ECO:0000256" key="2">
    <source>
        <dbReference type="ARBA" id="ARBA00023235"/>
    </source>
</evidence>
<keyword evidence="3" id="KW-0175">Coiled coil</keyword>
<feature type="coiled-coil region" evidence="3">
    <location>
        <begin position="14"/>
        <end position="41"/>
    </location>
</feature>
<feature type="domain" description="Chorismate mutase" evidence="4">
    <location>
        <begin position="8"/>
        <end position="99"/>
    </location>
</feature>
<protein>
    <recommendedName>
        <fullName evidence="1">chorismate mutase</fullName>
        <ecNumber evidence="1">5.4.99.5</ecNumber>
    </recommendedName>
</protein>
<dbReference type="GO" id="GO:0004106">
    <property type="term" value="F:chorismate mutase activity"/>
    <property type="evidence" value="ECO:0007669"/>
    <property type="project" value="UniProtKB-EC"/>
</dbReference>
<reference evidence="5 6" key="1">
    <citation type="submission" date="2017-01" db="EMBL/GenBank/DDBJ databases">
        <authorList>
            <person name="Varghese N."/>
            <person name="Submissions S."/>
        </authorList>
    </citation>
    <scope>NUCLEOTIDE SEQUENCE [LARGE SCALE GENOMIC DNA]</scope>
    <source>
        <strain evidence="5 6">ATCC 700171</strain>
    </source>
</reference>
<dbReference type="OrthoDB" id="514491at2"/>
<dbReference type="PANTHER" id="PTHR38041:SF1">
    <property type="entry name" value="CHORISMATE MUTASE"/>
    <property type="match status" value="1"/>
</dbReference>
<organism evidence="5 6">
    <name type="scientific">Paracoccus thiocyanatus</name>
    <dbReference type="NCBI Taxonomy" id="34006"/>
    <lineage>
        <taxon>Bacteria</taxon>
        <taxon>Pseudomonadati</taxon>
        <taxon>Pseudomonadota</taxon>
        <taxon>Alphaproteobacteria</taxon>
        <taxon>Rhodobacterales</taxon>
        <taxon>Paracoccaceae</taxon>
        <taxon>Paracoccus</taxon>
    </lineage>
</organism>
<evidence type="ECO:0000313" key="6">
    <source>
        <dbReference type="Proteomes" id="UP000323956"/>
    </source>
</evidence>
<evidence type="ECO:0000313" key="5">
    <source>
        <dbReference type="EMBL" id="SIQ38322.1"/>
    </source>
</evidence>
<sequence length="105" mass="11915">MSRDDPELPPNSAMPELRARIDALDARLVALLAERSALIDEAAQIKLRENLPARIDGRVEEVAANARRLACRHRLDPDLAESLWRLMVEHFIAQEDRLLSTPPRD</sequence>
<accession>A0A1N6SBJ2</accession>
<dbReference type="AlphaFoldDB" id="A0A1N6SBJ2"/>
<dbReference type="InterPro" id="IPR036263">
    <property type="entry name" value="Chorismate_II_sf"/>
</dbReference>
<dbReference type="RefSeq" id="WP_149765222.1">
    <property type="nucleotide sequence ID" value="NZ_FTMK01000007.1"/>
</dbReference>
<dbReference type="EC" id="5.4.99.5" evidence="1"/>
<gene>
    <name evidence="5" type="ORF">SAMN05421641_10738</name>
</gene>
<dbReference type="InterPro" id="IPR002701">
    <property type="entry name" value="CM_II_prokaryot"/>
</dbReference>
<evidence type="ECO:0000259" key="4">
    <source>
        <dbReference type="PROSITE" id="PS51168"/>
    </source>
</evidence>
<dbReference type="Proteomes" id="UP000323956">
    <property type="component" value="Unassembled WGS sequence"/>
</dbReference>
<dbReference type="GO" id="GO:0046417">
    <property type="term" value="P:chorismate metabolic process"/>
    <property type="evidence" value="ECO:0007669"/>
    <property type="project" value="InterPro"/>
</dbReference>
<dbReference type="SUPFAM" id="SSF48600">
    <property type="entry name" value="Chorismate mutase II"/>
    <property type="match status" value="1"/>
</dbReference>
<dbReference type="GO" id="GO:0009697">
    <property type="term" value="P:salicylic acid biosynthetic process"/>
    <property type="evidence" value="ECO:0007669"/>
    <property type="project" value="TreeGrafter"/>
</dbReference>
<dbReference type="Pfam" id="PF01817">
    <property type="entry name" value="CM_2"/>
    <property type="match status" value="1"/>
</dbReference>
<dbReference type="SMART" id="SM00830">
    <property type="entry name" value="CM_2"/>
    <property type="match status" value="1"/>
</dbReference>
<dbReference type="InterPro" id="IPR036979">
    <property type="entry name" value="CM_dom_sf"/>
</dbReference>
<keyword evidence="2" id="KW-0413">Isomerase</keyword>
<proteinExistence type="predicted"/>